<dbReference type="EMBL" id="SMMG02000009">
    <property type="protein sequence ID" value="KAA3461789.1"/>
    <property type="molecule type" value="Genomic_DNA"/>
</dbReference>
<reference evidence="2" key="1">
    <citation type="journal article" date="2019" name="Plant Biotechnol. J.">
        <title>Genome sequencing of the Australian wild diploid species Gossypium australe highlights disease resistance and delayed gland morphogenesis.</title>
        <authorList>
            <person name="Cai Y."/>
            <person name="Cai X."/>
            <person name="Wang Q."/>
            <person name="Wang P."/>
            <person name="Zhang Y."/>
            <person name="Cai C."/>
            <person name="Xu Y."/>
            <person name="Wang K."/>
            <person name="Zhou Z."/>
            <person name="Wang C."/>
            <person name="Geng S."/>
            <person name="Li B."/>
            <person name="Dong Q."/>
            <person name="Hou Y."/>
            <person name="Wang H."/>
            <person name="Ai P."/>
            <person name="Liu Z."/>
            <person name="Yi F."/>
            <person name="Sun M."/>
            <person name="An G."/>
            <person name="Cheng J."/>
            <person name="Zhang Y."/>
            <person name="Shi Q."/>
            <person name="Xie Y."/>
            <person name="Shi X."/>
            <person name="Chang Y."/>
            <person name="Huang F."/>
            <person name="Chen Y."/>
            <person name="Hong S."/>
            <person name="Mi L."/>
            <person name="Sun Q."/>
            <person name="Zhang L."/>
            <person name="Zhou B."/>
            <person name="Peng R."/>
            <person name="Zhang X."/>
            <person name="Liu F."/>
        </authorList>
    </citation>
    <scope>NUCLEOTIDE SEQUENCE [LARGE SCALE GENOMIC DNA]</scope>
    <source>
        <strain evidence="2">cv. PA1801</strain>
    </source>
</reference>
<sequence length="97" mass="11346">MLDSENSEEKICPIQAKVPSPLYPQKLRQQKQELQFMKFLDVLKQIHINVPLVEALEQMPNYVKFMKDILSKKKRLGDFETIALIKECSAFLQNKLP</sequence>
<evidence type="ECO:0000313" key="2">
    <source>
        <dbReference type="Proteomes" id="UP000325315"/>
    </source>
</evidence>
<organism evidence="1 2">
    <name type="scientific">Gossypium australe</name>
    <dbReference type="NCBI Taxonomy" id="47621"/>
    <lineage>
        <taxon>Eukaryota</taxon>
        <taxon>Viridiplantae</taxon>
        <taxon>Streptophyta</taxon>
        <taxon>Embryophyta</taxon>
        <taxon>Tracheophyta</taxon>
        <taxon>Spermatophyta</taxon>
        <taxon>Magnoliopsida</taxon>
        <taxon>eudicotyledons</taxon>
        <taxon>Gunneridae</taxon>
        <taxon>Pentapetalae</taxon>
        <taxon>rosids</taxon>
        <taxon>malvids</taxon>
        <taxon>Malvales</taxon>
        <taxon>Malvaceae</taxon>
        <taxon>Malvoideae</taxon>
        <taxon>Gossypium</taxon>
    </lineage>
</organism>
<name>A0A5B6UVJ4_9ROSI</name>
<dbReference type="AlphaFoldDB" id="A0A5B6UVJ4"/>
<comment type="caution">
    <text evidence="1">The sequence shown here is derived from an EMBL/GenBank/DDBJ whole genome shotgun (WGS) entry which is preliminary data.</text>
</comment>
<proteinExistence type="predicted"/>
<evidence type="ECO:0000313" key="1">
    <source>
        <dbReference type="EMBL" id="KAA3461789.1"/>
    </source>
</evidence>
<dbReference type="OrthoDB" id="1937287at2759"/>
<accession>A0A5B6UVJ4</accession>
<keyword evidence="2" id="KW-1185">Reference proteome</keyword>
<protein>
    <submittedName>
        <fullName evidence="1">Aspartic peptidase</fullName>
    </submittedName>
</protein>
<dbReference type="Proteomes" id="UP000325315">
    <property type="component" value="Unassembled WGS sequence"/>
</dbReference>
<gene>
    <name evidence="1" type="ORF">EPI10_028337</name>
</gene>